<dbReference type="RefSeq" id="WP_130590972.1">
    <property type="nucleotide sequence ID" value="NZ_CP034752.1"/>
</dbReference>
<dbReference type="InterPro" id="IPR014972">
    <property type="entry name" value="Phage_Mu_Gp37"/>
</dbReference>
<accession>A0A411WII1</accession>
<dbReference type="EMBL" id="CP034752">
    <property type="protein sequence ID" value="QBH95992.1"/>
    <property type="molecule type" value="Genomic_DNA"/>
</dbReference>
<dbReference type="KEGG" id="prag:EKN56_06000"/>
<feature type="region of interest" description="Disordered" evidence="1">
    <location>
        <begin position="179"/>
        <end position="221"/>
    </location>
</feature>
<protein>
    <submittedName>
        <fullName evidence="2">DUF1834 family protein</fullName>
    </submittedName>
</protein>
<name>A0A411WII1_9GAMM</name>
<dbReference type="Pfam" id="PF08873">
    <property type="entry name" value="Phage_Mu_Gp37"/>
    <property type="match status" value="1"/>
</dbReference>
<organism evidence="2 3">
    <name type="scientific">Limnobaculum zhutongyuii</name>
    <dbReference type="NCBI Taxonomy" id="2498113"/>
    <lineage>
        <taxon>Bacteria</taxon>
        <taxon>Pseudomonadati</taxon>
        <taxon>Pseudomonadota</taxon>
        <taxon>Gammaproteobacteria</taxon>
        <taxon>Enterobacterales</taxon>
        <taxon>Budviciaceae</taxon>
        <taxon>Limnobaculum</taxon>
    </lineage>
</organism>
<keyword evidence="3" id="KW-1185">Reference proteome</keyword>
<evidence type="ECO:0000313" key="2">
    <source>
        <dbReference type="EMBL" id="QBH95992.1"/>
    </source>
</evidence>
<evidence type="ECO:0000256" key="1">
    <source>
        <dbReference type="SAM" id="MobiDB-lite"/>
    </source>
</evidence>
<dbReference type="AlphaFoldDB" id="A0A411WII1"/>
<proteinExistence type="predicted"/>
<reference evidence="2 3" key="1">
    <citation type="submission" date="2019-03" db="EMBL/GenBank/DDBJ databases">
        <title>Pragia sp. nov. isolated from the gut tract of Carduelis flavirostris.</title>
        <authorList>
            <person name="Ge Y."/>
        </authorList>
    </citation>
    <scope>NUCLEOTIDE SEQUENCE [LARGE SCALE GENOMIC DNA]</scope>
    <source>
        <strain evidence="2 3">CF-458</strain>
    </source>
</reference>
<dbReference type="Proteomes" id="UP000293154">
    <property type="component" value="Chromosome"/>
</dbReference>
<sequence>MITDIETALVARLQAGLGKMVREVASYAGELDDDVGRIVSVFPAIWVTFGGITKTEPSGTSHQKYKTHGRFVVVVGDYNPRSEASTRQGGVNKNEVGSNLLVQSVRRLLIGQDLGLAVKEFMPGRVKTLFNTATRDRGYSVYACEFDTYWMENALENGKWPLRTDDPNDQDAPFNTYHGRLSDPDPDLTSIGTRYHQPGTDTSADVLGNIKLGEQDDNATG</sequence>
<evidence type="ECO:0000313" key="3">
    <source>
        <dbReference type="Proteomes" id="UP000293154"/>
    </source>
</evidence>
<dbReference type="OrthoDB" id="5453249at2"/>
<gene>
    <name evidence="2" type="ORF">EKN56_06000</name>
</gene>